<feature type="non-terminal residue" evidence="2">
    <location>
        <position position="149"/>
    </location>
</feature>
<sequence>MHQHDTFGQTTGPDGRPLVNRYNSTIKQGNWYEEQKHSQDVKEGVLIGTIQAAKYKNRSSPFTGKQDLTLHELTTTTGSTYQGKQIPQDYIGKREIVLEKSYVATARTLEREWKPEEGSMLPSSDTYGEFYPNRTRGSILGEKNPLANL</sequence>
<feature type="compositionally biased region" description="Polar residues" evidence="1">
    <location>
        <begin position="1"/>
        <end position="12"/>
    </location>
</feature>
<protein>
    <submittedName>
        <fullName evidence="2">Uncharacterized protein</fullName>
    </submittedName>
</protein>
<reference evidence="2 3" key="1">
    <citation type="submission" date="2019-03" db="EMBL/GenBank/DDBJ databases">
        <title>Single cell metagenomics reveals metabolic interactions within the superorganism composed of flagellate Streblomastix strix and complex community of Bacteroidetes bacteria on its surface.</title>
        <authorList>
            <person name="Treitli S.C."/>
            <person name="Kolisko M."/>
            <person name="Husnik F."/>
            <person name="Keeling P."/>
            <person name="Hampl V."/>
        </authorList>
    </citation>
    <scope>NUCLEOTIDE SEQUENCE [LARGE SCALE GENOMIC DNA]</scope>
    <source>
        <strain evidence="2">ST1C</strain>
    </source>
</reference>
<proteinExistence type="predicted"/>
<comment type="caution">
    <text evidence="2">The sequence shown here is derived from an EMBL/GenBank/DDBJ whole genome shotgun (WGS) entry which is preliminary data.</text>
</comment>
<organism evidence="2 3">
    <name type="scientific">Streblomastix strix</name>
    <dbReference type="NCBI Taxonomy" id="222440"/>
    <lineage>
        <taxon>Eukaryota</taxon>
        <taxon>Metamonada</taxon>
        <taxon>Preaxostyla</taxon>
        <taxon>Oxymonadida</taxon>
        <taxon>Streblomastigidae</taxon>
        <taxon>Streblomastix</taxon>
    </lineage>
</organism>
<gene>
    <name evidence="2" type="ORF">EZS28_017901</name>
</gene>
<accession>A0A5J4VVB2</accession>
<name>A0A5J4VVB2_9EUKA</name>
<feature type="region of interest" description="Disordered" evidence="1">
    <location>
        <begin position="1"/>
        <end position="21"/>
    </location>
</feature>
<evidence type="ECO:0000313" key="2">
    <source>
        <dbReference type="EMBL" id="KAA6386577.1"/>
    </source>
</evidence>
<dbReference type="Proteomes" id="UP000324800">
    <property type="component" value="Unassembled WGS sequence"/>
</dbReference>
<dbReference type="EMBL" id="SNRW01004744">
    <property type="protein sequence ID" value="KAA6386577.1"/>
    <property type="molecule type" value="Genomic_DNA"/>
</dbReference>
<dbReference type="AlphaFoldDB" id="A0A5J4VVB2"/>
<evidence type="ECO:0000313" key="3">
    <source>
        <dbReference type="Proteomes" id="UP000324800"/>
    </source>
</evidence>
<evidence type="ECO:0000256" key="1">
    <source>
        <dbReference type="SAM" id="MobiDB-lite"/>
    </source>
</evidence>